<dbReference type="InterPro" id="IPR010433">
    <property type="entry name" value="EIF-4B_pln"/>
</dbReference>
<reference evidence="2 3" key="1">
    <citation type="journal article" date="2021" name="Hortic Res">
        <title>The domestication of Cucurbita argyrosperma as revealed by the genome of its wild relative.</title>
        <authorList>
            <person name="Barrera-Redondo J."/>
            <person name="Sanchez-de la Vega G."/>
            <person name="Aguirre-Liguori J.A."/>
            <person name="Castellanos-Morales G."/>
            <person name="Gutierrez-Guerrero Y.T."/>
            <person name="Aguirre-Dugua X."/>
            <person name="Aguirre-Planter E."/>
            <person name="Tenaillon M.I."/>
            <person name="Lira-Saade R."/>
            <person name="Eguiarte L.E."/>
        </authorList>
    </citation>
    <scope>NUCLEOTIDE SEQUENCE [LARGE SCALE GENOMIC DNA]</scope>
    <source>
        <strain evidence="2">JBR-2021</strain>
    </source>
</reference>
<feature type="compositionally biased region" description="Polar residues" evidence="1">
    <location>
        <begin position="211"/>
        <end position="220"/>
    </location>
</feature>
<proteinExistence type="predicted"/>
<evidence type="ECO:0000313" key="2">
    <source>
        <dbReference type="EMBL" id="KAG6589000.1"/>
    </source>
</evidence>
<evidence type="ECO:0000313" key="3">
    <source>
        <dbReference type="Proteomes" id="UP000685013"/>
    </source>
</evidence>
<name>A0AAV6MYS4_9ROSI</name>
<dbReference type="Pfam" id="PF06273">
    <property type="entry name" value="eIF-4B"/>
    <property type="match status" value="1"/>
</dbReference>
<gene>
    <name evidence="2" type="primary">EIF4B3</name>
    <name evidence="2" type="ORF">SDJN03_17565</name>
</gene>
<feature type="compositionally biased region" description="Polar residues" evidence="1">
    <location>
        <begin position="118"/>
        <end position="145"/>
    </location>
</feature>
<feature type="compositionally biased region" description="Gly residues" evidence="1">
    <location>
        <begin position="282"/>
        <end position="291"/>
    </location>
</feature>
<feature type="compositionally biased region" description="Gly residues" evidence="1">
    <location>
        <begin position="260"/>
        <end position="269"/>
    </location>
</feature>
<dbReference type="PANTHER" id="PTHR32091:SF17">
    <property type="entry name" value="EUKARYOTIC TRANSLATION INITIATION FACTOR 4B3"/>
    <property type="match status" value="1"/>
</dbReference>
<dbReference type="EMBL" id="JAGKQH010000011">
    <property type="protein sequence ID" value="KAG6589000.1"/>
    <property type="molecule type" value="Genomic_DNA"/>
</dbReference>
<keyword evidence="2" id="KW-0396">Initiation factor</keyword>
<dbReference type="GO" id="GO:0003729">
    <property type="term" value="F:mRNA binding"/>
    <property type="evidence" value="ECO:0007669"/>
    <property type="project" value="TreeGrafter"/>
</dbReference>
<comment type="caution">
    <text evidence="2">The sequence shown here is derived from an EMBL/GenBank/DDBJ whole genome shotgun (WGS) entry which is preliminary data.</text>
</comment>
<keyword evidence="2" id="KW-0648">Protein biosynthesis</keyword>
<feature type="region of interest" description="Disordered" evidence="1">
    <location>
        <begin position="74"/>
        <end position="341"/>
    </location>
</feature>
<dbReference type="Proteomes" id="UP000685013">
    <property type="component" value="Chromosome 11"/>
</dbReference>
<evidence type="ECO:0000256" key="1">
    <source>
        <dbReference type="SAM" id="MobiDB-lite"/>
    </source>
</evidence>
<feature type="compositionally biased region" description="Basic and acidic residues" evidence="1">
    <location>
        <begin position="98"/>
        <end position="110"/>
    </location>
</feature>
<keyword evidence="3" id="KW-1185">Reference proteome</keyword>
<sequence length="425" mass="46155">MPAMASPWGKPGAWALDSEEHEAELLKEEQEQQQQQQQQKKAELSLDFPSLNDALATKQKKKGQTLSLAEFTAHAGSGSKYSSQGRTHEDVLVLPTGPRERTAEELDRNKLGGGFRNYGSNGSYERSNRYSNGDDSSNSKWGSSRVSDENRRNDGGFNRGDSSKEFVPSRADEVDNWASTKKPMAGNGFERRDRGLGFSDSQSSKADESESWVSNKSNVPSEVRRFGANGGFDRERRGGFPASGGGADSDTWGRKKDEGNIGGGGGGGADSDTWGRKKDEGNSGGGGGGGSRPKLNLQPRTLPVNDVKSSEISGTTARSKSSNPFGEARPREEVLAEKGHDWKKLDEELELKIKEVSMEKTEKSNAIGKKSFGNGTTRAAEDRTERSWRKPESPPEESPESRPDSVKDNENGEGDVEEDGNKNEA</sequence>
<feature type="region of interest" description="Disordered" evidence="1">
    <location>
        <begin position="356"/>
        <end position="425"/>
    </location>
</feature>
<dbReference type="GO" id="GO:0003743">
    <property type="term" value="F:translation initiation factor activity"/>
    <property type="evidence" value="ECO:0007669"/>
    <property type="project" value="UniProtKB-KW"/>
</dbReference>
<protein>
    <submittedName>
        <fullName evidence="2">Eukaryotic translation initiation factor 4B3</fullName>
    </submittedName>
</protein>
<feature type="region of interest" description="Disordered" evidence="1">
    <location>
        <begin position="23"/>
        <end position="46"/>
    </location>
</feature>
<accession>A0AAV6MYS4</accession>
<dbReference type="PANTHER" id="PTHR32091">
    <property type="entry name" value="EUKARYOTIC TRANSLATION INITIATION FACTOR 4B"/>
    <property type="match status" value="1"/>
</dbReference>
<dbReference type="AlphaFoldDB" id="A0AAV6MYS4"/>
<feature type="compositionally biased region" description="Basic and acidic residues" evidence="1">
    <location>
        <begin position="328"/>
        <end position="341"/>
    </location>
</feature>
<feature type="non-terminal residue" evidence="2">
    <location>
        <position position="1"/>
    </location>
</feature>
<feature type="compositionally biased region" description="Basic and acidic residues" evidence="1">
    <location>
        <begin position="379"/>
        <end position="410"/>
    </location>
</feature>
<feature type="compositionally biased region" description="Polar residues" evidence="1">
    <location>
        <begin position="310"/>
        <end position="324"/>
    </location>
</feature>
<organism evidence="2 3">
    <name type="scientific">Cucurbita argyrosperma subsp. sororia</name>
    <dbReference type="NCBI Taxonomy" id="37648"/>
    <lineage>
        <taxon>Eukaryota</taxon>
        <taxon>Viridiplantae</taxon>
        <taxon>Streptophyta</taxon>
        <taxon>Embryophyta</taxon>
        <taxon>Tracheophyta</taxon>
        <taxon>Spermatophyta</taxon>
        <taxon>Magnoliopsida</taxon>
        <taxon>eudicotyledons</taxon>
        <taxon>Gunneridae</taxon>
        <taxon>Pentapetalae</taxon>
        <taxon>rosids</taxon>
        <taxon>fabids</taxon>
        <taxon>Cucurbitales</taxon>
        <taxon>Cucurbitaceae</taxon>
        <taxon>Cucurbiteae</taxon>
        <taxon>Cucurbita</taxon>
    </lineage>
</organism>